<evidence type="ECO:0000313" key="2">
    <source>
        <dbReference type="Proteomes" id="UP001174136"/>
    </source>
</evidence>
<keyword evidence="2" id="KW-1185">Reference proteome</keyword>
<protein>
    <submittedName>
        <fullName evidence="1">Uncharacterized protein</fullName>
    </submittedName>
</protein>
<sequence>MVCLQLLQQVTDPKPCSLGLKCAKCGQELLPAIKGLIQSAVCKLKELAIMSEFTVCHNERRCQCQRAASKPSFSHGSALLVVQSITQLQTLKNALQPYCANSFTAYNAIWNPEEGSVVRFLQCKGCTWLDPTSPADCIAAEVCYPLHPSQDQIWLSPAAVCYCSHIHVDSRD</sequence>
<dbReference type="Proteomes" id="UP001174136">
    <property type="component" value="Unassembled WGS sequence"/>
</dbReference>
<name>A0AA47NVH2_MERPO</name>
<dbReference type="AlphaFoldDB" id="A0AA47NVH2"/>
<accession>A0AA47NVH2</accession>
<reference evidence="1" key="1">
    <citation type="journal article" date="2023" name="Front. Mar. Sci.">
        <title>A new Merluccius polli reference genome to investigate the effects of global change in West African waters.</title>
        <authorList>
            <person name="Mateo J.L."/>
            <person name="Blanco-Fernandez C."/>
            <person name="Garcia-Vazquez E."/>
            <person name="Machado-Schiaffino G."/>
        </authorList>
    </citation>
    <scope>NUCLEOTIDE SEQUENCE</scope>
    <source>
        <strain evidence="1">C29</strain>
        <tissue evidence="1">Fin</tissue>
    </source>
</reference>
<evidence type="ECO:0000313" key="1">
    <source>
        <dbReference type="EMBL" id="KAK0138845.1"/>
    </source>
</evidence>
<proteinExistence type="predicted"/>
<comment type="caution">
    <text evidence="1">The sequence shown here is derived from an EMBL/GenBank/DDBJ whole genome shotgun (WGS) entry which is preliminary data.</text>
</comment>
<organism evidence="1 2">
    <name type="scientific">Merluccius polli</name>
    <name type="common">Benguela hake</name>
    <name type="synonym">Merluccius cadenati</name>
    <dbReference type="NCBI Taxonomy" id="89951"/>
    <lineage>
        <taxon>Eukaryota</taxon>
        <taxon>Metazoa</taxon>
        <taxon>Chordata</taxon>
        <taxon>Craniata</taxon>
        <taxon>Vertebrata</taxon>
        <taxon>Euteleostomi</taxon>
        <taxon>Actinopterygii</taxon>
        <taxon>Neopterygii</taxon>
        <taxon>Teleostei</taxon>
        <taxon>Neoteleostei</taxon>
        <taxon>Acanthomorphata</taxon>
        <taxon>Zeiogadaria</taxon>
        <taxon>Gadariae</taxon>
        <taxon>Gadiformes</taxon>
        <taxon>Gadoidei</taxon>
        <taxon>Merlucciidae</taxon>
        <taxon>Merluccius</taxon>
    </lineage>
</organism>
<gene>
    <name evidence="1" type="ORF">N1851_024614</name>
</gene>
<dbReference type="EMBL" id="JAOPHQ010004568">
    <property type="protein sequence ID" value="KAK0138845.1"/>
    <property type="molecule type" value="Genomic_DNA"/>
</dbReference>